<accession>A0ACC1Y708</accession>
<gene>
    <name evidence="1" type="ORF">OWV82_010789</name>
</gene>
<reference evidence="1 2" key="1">
    <citation type="journal article" date="2023" name="Science">
        <title>Complex scaffold remodeling in plant triterpene biosynthesis.</title>
        <authorList>
            <person name="De La Pena R."/>
            <person name="Hodgson H."/>
            <person name="Liu J.C."/>
            <person name="Stephenson M.J."/>
            <person name="Martin A.C."/>
            <person name="Owen C."/>
            <person name="Harkess A."/>
            <person name="Leebens-Mack J."/>
            <person name="Jimenez L.E."/>
            <person name="Osbourn A."/>
            <person name="Sattely E.S."/>
        </authorList>
    </citation>
    <scope>NUCLEOTIDE SEQUENCE [LARGE SCALE GENOMIC DNA]</scope>
    <source>
        <strain evidence="2">cv. JPN11</strain>
        <tissue evidence="1">Leaf</tissue>
    </source>
</reference>
<evidence type="ECO:0000313" key="1">
    <source>
        <dbReference type="EMBL" id="KAJ4719176.1"/>
    </source>
</evidence>
<proteinExistence type="predicted"/>
<organism evidence="1 2">
    <name type="scientific">Melia azedarach</name>
    <name type="common">Chinaberry tree</name>
    <dbReference type="NCBI Taxonomy" id="155640"/>
    <lineage>
        <taxon>Eukaryota</taxon>
        <taxon>Viridiplantae</taxon>
        <taxon>Streptophyta</taxon>
        <taxon>Embryophyta</taxon>
        <taxon>Tracheophyta</taxon>
        <taxon>Spermatophyta</taxon>
        <taxon>Magnoliopsida</taxon>
        <taxon>eudicotyledons</taxon>
        <taxon>Gunneridae</taxon>
        <taxon>Pentapetalae</taxon>
        <taxon>rosids</taxon>
        <taxon>malvids</taxon>
        <taxon>Sapindales</taxon>
        <taxon>Meliaceae</taxon>
        <taxon>Melia</taxon>
    </lineage>
</organism>
<evidence type="ECO:0000313" key="2">
    <source>
        <dbReference type="Proteomes" id="UP001164539"/>
    </source>
</evidence>
<name>A0ACC1Y708_MELAZ</name>
<dbReference type="Proteomes" id="UP001164539">
    <property type="component" value="Chromosome 5"/>
</dbReference>
<keyword evidence="2" id="KW-1185">Reference proteome</keyword>
<sequence>MVLADSTTFKYLEDKTSVAYEPFYSDDQASFLTEYRFDVPSWSHWWRRRPHSSDNLALARECKDVKIDRVYIGSGTGEKTEDFLAAAIVFLASGKKVRVPTFLVPATQKVWLDLYTLPVPGSGGKTFS</sequence>
<protein>
    <submittedName>
        <fullName evidence="1">3-isopropylmalate dehydratase large subunit-like</fullName>
    </submittedName>
</protein>
<dbReference type="EMBL" id="CM051398">
    <property type="protein sequence ID" value="KAJ4719176.1"/>
    <property type="molecule type" value="Genomic_DNA"/>
</dbReference>
<comment type="caution">
    <text evidence="1">The sequence shown here is derived from an EMBL/GenBank/DDBJ whole genome shotgun (WGS) entry which is preliminary data.</text>
</comment>